<feature type="domain" description="4Fe-4S ferredoxin-type" evidence="4">
    <location>
        <begin position="44"/>
        <end position="73"/>
    </location>
</feature>
<dbReference type="InterPro" id="IPR017900">
    <property type="entry name" value="4Fe4S_Fe_S_CS"/>
</dbReference>
<name>A0A160PC88_9HYPH</name>
<dbReference type="OrthoDB" id="9800445at2"/>
<dbReference type="EMBL" id="DYYG01000019">
    <property type="protein sequence ID" value="HJE23378.1"/>
    <property type="molecule type" value="Genomic_DNA"/>
</dbReference>
<dbReference type="PROSITE" id="PS51379">
    <property type="entry name" value="4FE4S_FER_2"/>
    <property type="match status" value="2"/>
</dbReference>
<dbReference type="SUPFAM" id="SSF54862">
    <property type="entry name" value="4Fe-4S ferredoxins"/>
    <property type="match status" value="1"/>
</dbReference>
<keyword evidence="3" id="KW-0411">Iron-sulfur</keyword>
<evidence type="ECO:0000256" key="3">
    <source>
        <dbReference type="ARBA" id="ARBA00023014"/>
    </source>
</evidence>
<evidence type="ECO:0000256" key="2">
    <source>
        <dbReference type="ARBA" id="ARBA00023004"/>
    </source>
</evidence>
<evidence type="ECO:0000256" key="1">
    <source>
        <dbReference type="ARBA" id="ARBA00022723"/>
    </source>
</evidence>
<dbReference type="Gene3D" id="3.30.70.20">
    <property type="match status" value="1"/>
</dbReference>
<dbReference type="EMBL" id="AP014809">
    <property type="protein sequence ID" value="BAU89905.1"/>
    <property type="molecule type" value="Genomic_DNA"/>
</dbReference>
<gene>
    <name evidence="6" type="ORF">K8W01_06930</name>
    <name evidence="5" type="ORF">MPPM_1300</name>
</gene>
<evidence type="ECO:0000313" key="6">
    <source>
        <dbReference type="EMBL" id="HJE23378.1"/>
    </source>
</evidence>
<dbReference type="PROSITE" id="PS00198">
    <property type="entry name" value="4FE4S_FER_1"/>
    <property type="match status" value="1"/>
</dbReference>
<dbReference type="Pfam" id="PF12838">
    <property type="entry name" value="Fer4_7"/>
    <property type="match status" value="1"/>
</dbReference>
<feature type="domain" description="4Fe-4S ferredoxin-type" evidence="4">
    <location>
        <begin position="10"/>
        <end position="42"/>
    </location>
</feature>
<evidence type="ECO:0000259" key="4">
    <source>
        <dbReference type="PROSITE" id="PS51379"/>
    </source>
</evidence>
<dbReference type="Proteomes" id="UP000742631">
    <property type="component" value="Unassembled WGS sequence"/>
</dbReference>
<dbReference type="Proteomes" id="UP000218288">
    <property type="component" value="Chromosome"/>
</dbReference>
<reference evidence="6" key="3">
    <citation type="submission" date="2021-09" db="EMBL/GenBank/DDBJ databases">
        <authorList>
            <person name="Gilroy R."/>
        </authorList>
    </citation>
    <scope>NUCLEOTIDE SEQUENCE</scope>
    <source>
        <strain evidence="6">316</strain>
    </source>
</reference>
<evidence type="ECO:0000313" key="7">
    <source>
        <dbReference type="Proteomes" id="UP000218288"/>
    </source>
</evidence>
<proteinExistence type="predicted"/>
<organism evidence="5 7">
    <name type="scientific">Methylorubrum populi</name>
    <dbReference type="NCBI Taxonomy" id="223967"/>
    <lineage>
        <taxon>Bacteria</taxon>
        <taxon>Pseudomonadati</taxon>
        <taxon>Pseudomonadota</taxon>
        <taxon>Alphaproteobacteria</taxon>
        <taxon>Hyphomicrobiales</taxon>
        <taxon>Methylobacteriaceae</taxon>
        <taxon>Methylorubrum</taxon>
    </lineage>
</organism>
<dbReference type="InterPro" id="IPR017896">
    <property type="entry name" value="4Fe4S_Fe-S-bd"/>
</dbReference>
<dbReference type="GO" id="GO:0051536">
    <property type="term" value="F:iron-sulfur cluster binding"/>
    <property type="evidence" value="ECO:0007669"/>
    <property type="project" value="UniProtKB-KW"/>
</dbReference>
<dbReference type="AlphaFoldDB" id="A0A160PC88"/>
<accession>A0A160PC88</accession>
<evidence type="ECO:0000313" key="5">
    <source>
        <dbReference type="EMBL" id="BAU89905.1"/>
    </source>
</evidence>
<reference evidence="5 7" key="1">
    <citation type="journal article" date="2016" name="Genome Announc.">
        <title>Complete Genome Sequence of Methylobacterium populi P-1M, Isolated from Pink-Pigmented Household Biofilm.</title>
        <authorList>
            <person name="Morohoshi T."/>
            <person name="Ikeda T."/>
        </authorList>
    </citation>
    <scope>NUCLEOTIDE SEQUENCE [LARGE SCALE GENOMIC DNA]</scope>
    <source>
        <strain evidence="5 7">P-1M</strain>
    </source>
</reference>
<protein>
    <submittedName>
        <fullName evidence="6">4Fe-4S dicluster domain-containing protein</fullName>
    </submittedName>
    <submittedName>
        <fullName evidence="5">4Fe-4S ferredoxin iron-sulfur binding domain-containing protein</fullName>
    </submittedName>
</protein>
<keyword evidence="2" id="KW-0408">Iron</keyword>
<sequence length="77" mass="8703">MPIITQAKSAAVVIDDDKCIAEKGCRVCVDVCPLDILAIDETRQKAYMKYDECWYCMPCEVDCPTNAVKVNIPYLLR</sequence>
<keyword evidence="1" id="KW-0479">Metal-binding</keyword>
<dbReference type="RefSeq" id="WP_015952121.1">
    <property type="nucleotide sequence ID" value="NZ_AP014809.1"/>
</dbReference>
<reference evidence="6" key="2">
    <citation type="journal article" date="2021" name="PeerJ">
        <title>Extensive microbial diversity within the chicken gut microbiome revealed by metagenomics and culture.</title>
        <authorList>
            <person name="Gilroy R."/>
            <person name="Ravi A."/>
            <person name="Getino M."/>
            <person name="Pursley I."/>
            <person name="Horton D.L."/>
            <person name="Alikhan N.F."/>
            <person name="Baker D."/>
            <person name="Gharbi K."/>
            <person name="Hall N."/>
            <person name="Watson M."/>
            <person name="Adriaenssens E.M."/>
            <person name="Foster-Nyarko E."/>
            <person name="Jarju S."/>
            <person name="Secka A."/>
            <person name="Antonio M."/>
            <person name="Oren A."/>
            <person name="Chaudhuri R.R."/>
            <person name="La Ragione R."/>
            <person name="Hildebrand F."/>
            <person name="Pallen M.J."/>
        </authorList>
    </citation>
    <scope>NUCLEOTIDE SEQUENCE</scope>
    <source>
        <strain evidence="6">316</strain>
    </source>
</reference>
<dbReference type="GO" id="GO:0046872">
    <property type="term" value="F:metal ion binding"/>
    <property type="evidence" value="ECO:0007669"/>
    <property type="project" value="UniProtKB-KW"/>
</dbReference>